<protein>
    <recommendedName>
        <fullName evidence="3">Tetratricopeptide repeat protein</fullName>
    </recommendedName>
</protein>
<dbReference type="Pfam" id="PF20092">
    <property type="entry name" value="DUF6483"/>
    <property type="match status" value="1"/>
</dbReference>
<proteinExistence type="predicted"/>
<dbReference type="Proteomes" id="UP000323521">
    <property type="component" value="Chromosome"/>
</dbReference>
<dbReference type="KEGG" id="fwa:DCMF_17840"/>
<sequence length="219" mass="25558">MIKNDYIMKMIEQLSSFLAQIAGFKVRKQYQEGKQIVNEALKDLFGLNPQTIENLDYKALLMLISTGGKLDQAKSLMLAELLKEKADLYDLEGNHDMGNNLYFKSLNVLIEVFLSTGKTFSEQHREKIREIIDIISDRVMPQDTQVLLFQYYEHNGQYAKAEDLLYELLESTYYDVEMVDKGIDFYKRLMNKTEWDLKDGNLPLDEVIDGLNKLQQYQN</sequence>
<organism evidence="1 2">
    <name type="scientific">Formimonas warabiya</name>
    <dbReference type="NCBI Taxonomy" id="1761012"/>
    <lineage>
        <taxon>Bacteria</taxon>
        <taxon>Bacillati</taxon>
        <taxon>Bacillota</taxon>
        <taxon>Clostridia</taxon>
        <taxon>Eubacteriales</taxon>
        <taxon>Peptococcaceae</taxon>
        <taxon>Candidatus Formimonas</taxon>
    </lineage>
</organism>
<evidence type="ECO:0000313" key="2">
    <source>
        <dbReference type="Proteomes" id="UP000323521"/>
    </source>
</evidence>
<keyword evidence="2" id="KW-1185">Reference proteome</keyword>
<dbReference type="InterPro" id="IPR045507">
    <property type="entry name" value="DUF6483"/>
</dbReference>
<evidence type="ECO:0008006" key="3">
    <source>
        <dbReference type="Google" id="ProtNLM"/>
    </source>
</evidence>
<name>A0A3G1KV30_FORW1</name>
<gene>
    <name evidence="1" type="ORF">DCMF_17840</name>
</gene>
<dbReference type="AlphaFoldDB" id="A0A3G1KV30"/>
<accession>A0A3G1KV30</accession>
<dbReference type="RefSeq" id="WP_148135679.1">
    <property type="nucleotide sequence ID" value="NZ_CP017634.1"/>
</dbReference>
<reference evidence="1 2" key="1">
    <citation type="submission" date="2016-10" db="EMBL/GenBank/DDBJ databases">
        <title>Complete Genome Sequence of Peptococcaceae strain DCMF.</title>
        <authorList>
            <person name="Edwards R.J."/>
            <person name="Holland S.I."/>
            <person name="Deshpande N.P."/>
            <person name="Wong Y.K."/>
            <person name="Ertan H."/>
            <person name="Manefield M."/>
            <person name="Russell T.L."/>
            <person name="Lee M.J."/>
        </authorList>
    </citation>
    <scope>NUCLEOTIDE SEQUENCE [LARGE SCALE GENOMIC DNA]</scope>
    <source>
        <strain evidence="1 2">DCMF</strain>
    </source>
</reference>
<dbReference type="EMBL" id="CP017634">
    <property type="protein sequence ID" value="ATW26373.1"/>
    <property type="molecule type" value="Genomic_DNA"/>
</dbReference>
<dbReference type="OrthoDB" id="1905743at2"/>
<evidence type="ECO:0000313" key="1">
    <source>
        <dbReference type="EMBL" id="ATW26373.1"/>
    </source>
</evidence>